<name>U4PMS9_CAEEL</name>
<protein>
    <submittedName>
        <fullName evidence="2">Phosphorylase b kinase regulatory subunit</fullName>
    </submittedName>
</protein>
<keyword evidence="3" id="KW-1185">Reference proteome</keyword>
<evidence type="ECO:0007829" key="5">
    <source>
        <dbReference type="PeptideAtlas" id="U4PMS9"/>
    </source>
</evidence>
<keyword evidence="5" id="KW-1267">Proteomics identification</keyword>
<dbReference type="EMBL" id="BX284604">
    <property type="protein sequence ID" value="CDH93404.1"/>
    <property type="molecule type" value="Genomic_DNA"/>
</dbReference>
<dbReference type="ExpressionAtlas" id="U4PMS9">
    <property type="expression patterns" value="baseline and differential"/>
</dbReference>
<feature type="region of interest" description="Disordered" evidence="1">
    <location>
        <begin position="1"/>
        <end position="84"/>
    </location>
</feature>
<reference evidence="2 3" key="1">
    <citation type="journal article" date="1998" name="Science">
        <title>Genome sequence of the nematode C. elegans: a platform for investigating biology.</title>
        <authorList>
            <consortium name="The C. elegans sequencing consortium"/>
            <person name="Sulson J.E."/>
            <person name="Waterston R."/>
        </authorList>
    </citation>
    <scope>NUCLEOTIDE SEQUENCE [LARGE SCALE GENOMIC DNA]</scope>
    <source>
        <strain evidence="2 3">Bristol N2</strain>
    </source>
</reference>
<dbReference type="Proteomes" id="UP000001940">
    <property type="component" value="Chromosome IV"/>
</dbReference>
<dbReference type="PeptideAtlas" id="U4PMS9"/>
<gene>
    <name evidence="2" type="ORF">CELE_Y67D8A.2</name>
    <name evidence="2 4" type="ORF">Y67D8A.2</name>
</gene>
<feature type="compositionally biased region" description="Low complexity" evidence="1">
    <location>
        <begin position="34"/>
        <end position="50"/>
    </location>
</feature>
<dbReference type="AGR" id="WB:WBGene00022059"/>
<dbReference type="AlphaFoldDB" id="U4PMS9"/>
<sequence>MPKIAYTGRASSEKKKRHVGGSSSSSQHHHHHQQQQTPLLRLATPLTPEPSSGTVTPRAITPSPLSSSLNTSGGGGQDESCRLQ</sequence>
<dbReference type="HOGENOM" id="CLU_004177_0_1_1"/>
<dbReference type="OrthoDB" id="5971574at2759"/>
<proteinExistence type="evidence at protein level"/>
<feature type="compositionally biased region" description="Low complexity" evidence="1">
    <location>
        <begin position="61"/>
        <end position="71"/>
    </location>
</feature>
<dbReference type="WormBase" id="Y67D8A.2l">
    <property type="protein sequence ID" value="CE48721"/>
    <property type="gene ID" value="WBGene00022059"/>
</dbReference>
<evidence type="ECO:0000313" key="3">
    <source>
        <dbReference type="Proteomes" id="UP000001940"/>
    </source>
</evidence>
<evidence type="ECO:0000256" key="1">
    <source>
        <dbReference type="SAM" id="MobiDB-lite"/>
    </source>
</evidence>
<evidence type="ECO:0000313" key="2">
    <source>
        <dbReference type="EMBL" id="CDH93404.1"/>
    </source>
</evidence>
<dbReference type="Bgee" id="WBGene00022059">
    <property type="expression patterns" value="Expressed in larva and 4 other cell types or tissues"/>
</dbReference>
<evidence type="ECO:0000313" key="4">
    <source>
        <dbReference type="WormBase" id="Y67D8A.2l"/>
    </source>
</evidence>
<accession>U4PMS9</accession>
<organism evidence="2 3">
    <name type="scientific">Caenorhabditis elegans</name>
    <dbReference type="NCBI Taxonomy" id="6239"/>
    <lineage>
        <taxon>Eukaryota</taxon>
        <taxon>Metazoa</taxon>
        <taxon>Ecdysozoa</taxon>
        <taxon>Nematoda</taxon>
        <taxon>Chromadorea</taxon>
        <taxon>Rhabditida</taxon>
        <taxon>Rhabditina</taxon>
        <taxon>Rhabditomorpha</taxon>
        <taxon>Rhabditoidea</taxon>
        <taxon>Rhabditidae</taxon>
        <taxon>Peloderinae</taxon>
        <taxon>Caenorhabditis</taxon>
    </lineage>
</organism>